<keyword evidence="5" id="KW-0808">Transferase</keyword>
<protein>
    <recommendedName>
        <fullName evidence="9">Nudix hydrolase domain-containing protein</fullName>
    </recommendedName>
</protein>
<dbReference type="InterPro" id="IPR002060">
    <property type="entry name" value="Squ/phyt_synthse"/>
</dbReference>
<dbReference type="InterPro" id="IPR019845">
    <property type="entry name" value="Squalene/phytoene_synthase_CS"/>
</dbReference>
<dbReference type="InterPro" id="IPR000086">
    <property type="entry name" value="NUDIX_hydrolase_dom"/>
</dbReference>
<keyword evidence="8" id="KW-0472">Membrane</keyword>
<organism evidence="10 11">
    <name type="scientific">Triparma retinervis</name>
    <dbReference type="NCBI Taxonomy" id="2557542"/>
    <lineage>
        <taxon>Eukaryota</taxon>
        <taxon>Sar</taxon>
        <taxon>Stramenopiles</taxon>
        <taxon>Ochrophyta</taxon>
        <taxon>Bolidophyceae</taxon>
        <taxon>Parmales</taxon>
        <taxon>Triparmaceae</taxon>
        <taxon>Triparma</taxon>
    </lineage>
</organism>
<evidence type="ECO:0000256" key="8">
    <source>
        <dbReference type="SAM" id="Phobius"/>
    </source>
</evidence>
<comment type="pathway">
    <text evidence="2">Isoprenoid biosynthesis; dimethylallyl diphosphate biosynthesis; dimethylallyl diphosphate from isopentenyl diphosphate: step 1/1.</text>
</comment>
<dbReference type="GO" id="GO:0051996">
    <property type="term" value="F:squalene synthase [NAD(P)H] activity"/>
    <property type="evidence" value="ECO:0007669"/>
    <property type="project" value="InterPro"/>
</dbReference>
<evidence type="ECO:0000313" key="10">
    <source>
        <dbReference type="EMBL" id="GMH52225.1"/>
    </source>
</evidence>
<dbReference type="GO" id="GO:0045338">
    <property type="term" value="P:farnesyl diphosphate metabolic process"/>
    <property type="evidence" value="ECO:0007669"/>
    <property type="project" value="InterPro"/>
</dbReference>
<dbReference type="Pfam" id="PF00494">
    <property type="entry name" value="SQS_PSY"/>
    <property type="match status" value="1"/>
</dbReference>
<dbReference type="AlphaFoldDB" id="A0A9W6ZLL8"/>
<dbReference type="InterPro" id="IPR033904">
    <property type="entry name" value="Trans_IPPS_HH"/>
</dbReference>
<feature type="transmembrane region" description="Helical" evidence="8">
    <location>
        <begin position="734"/>
        <end position="757"/>
    </location>
</feature>
<dbReference type="FunFam" id="1.10.600.10:FF:000023">
    <property type="entry name" value="Squalene synthase"/>
    <property type="match status" value="1"/>
</dbReference>
<evidence type="ECO:0000256" key="7">
    <source>
        <dbReference type="ARBA" id="ARBA00023235"/>
    </source>
</evidence>
<dbReference type="GO" id="GO:0005789">
    <property type="term" value="C:endoplasmic reticulum membrane"/>
    <property type="evidence" value="ECO:0007669"/>
    <property type="project" value="TreeGrafter"/>
</dbReference>
<reference evidence="10" key="1">
    <citation type="submission" date="2022-07" db="EMBL/GenBank/DDBJ databases">
        <title>Genome analysis of Parmales, a sister group of diatoms, reveals the evolutionary specialization of diatoms from phago-mixotrophs to photoautotrophs.</title>
        <authorList>
            <person name="Ban H."/>
            <person name="Sato S."/>
            <person name="Yoshikawa S."/>
            <person name="Kazumasa Y."/>
            <person name="Nakamura Y."/>
            <person name="Ichinomiya M."/>
            <person name="Saitoh K."/>
            <person name="Sato N."/>
            <person name="Blanc-Mathieu R."/>
            <person name="Endo H."/>
            <person name="Kuwata A."/>
            <person name="Ogata H."/>
        </authorList>
    </citation>
    <scope>NUCLEOTIDE SEQUENCE</scope>
</reference>
<comment type="caution">
    <text evidence="10">The sequence shown here is derived from an EMBL/GenBank/DDBJ whole genome shotgun (WGS) entry which is preliminary data.</text>
</comment>
<dbReference type="Gene3D" id="1.10.600.10">
    <property type="entry name" value="Farnesyl Diphosphate Synthase"/>
    <property type="match status" value="1"/>
</dbReference>
<dbReference type="Pfam" id="PF00293">
    <property type="entry name" value="NUDIX"/>
    <property type="match status" value="1"/>
</dbReference>
<dbReference type="PANTHER" id="PTHR11626">
    <property type="entry name" value="FARNESYL-DIPHOSPHATE FARNESYLTRANSFERASE"/>
    <property type="match status" value="1"/>
</dbReference>
<evidence type="ECO:0000256" key="4">
    <source>
        <dbReference type="ARBA" id="ARBA00007579"/>
    </source>
</evidence>
<evidence type="ECO:0000256" key="1">
    <source>
        <dbReference type="ARBA" id="ARBA00001946"/>
    </source>
</evidence>
<dbReference type="OrthoDB" id="510307at2759"/>
<evidence type="ECO:0000256" key="2">
    <source>
        <dbReference type="ARBA" id="ARBA00004826"/>
    </source>
</evidence>
<keyword evidence="11" id="KW-1185">Reference proteome</keyword>
<dbReference type="InterPro" id="IPR008949">
    <property type="entry name" value="Isoprenoid_synthase_dom_sf"/>
</dbReference>
<evidence type="ECO:0000259" key="9">
    <source>
        <dbReference type="PROSITE" id="PS51462"/>
    </source>
</evidence>
<dbReference type="SUPFAM" id="SSF48576">
    <property type="entry name" value="Terpenoid synthases"/>
    <property type="match status" value="1"/>
</dbReference>
<evidence type="ECO:0000256" key="5">
    <source>
        <dbReference type="ARBA" id="ARBA00022679"/>
    </source>
</evidence>
<comment type="cofactor">
    <cofactor evidence="1">
        <name>Mg(2+)</name>
        <dbReference type="ChEBI" id="CHEBI:18420"/>
    </cofactor>
</comment>
<dbReference type="Proteomes" id="UP001165082">
    <property type="component" value="Unassembled WGS sequence"/>
</dbReference>
<evidence type="ECO:0000256" key="6">
    <source>
        <dbReference type="ARBA" id="ARBA00023229"/>
    </source>
</evidence>
<dbReference type="Gene3D" id="3.90.79.10">
    <property type="entry name" value="Nucleoside Triphosphate Pyrophosphohydrolase"/>
    <property type="match status" value="1"/>
</dbReference>
<comment type="similarity">
    <text evidence="3">Belongs to the phytoene/squalene synthase family.</text>
</comment>
<dbReference type="NCBIfam" id="TIGR02150">
    <property type="entry name" value="IPP_isom_1"/>
    <property type="match status" value="1"/>
</dbReference>
<sequence>MSSWNAEGLSNEELMYHDECILVSPTDEIIGHSNKAISHVFSSETPRGLLHRAFSVFMFDKATGKLLLQQRATDKITFPSVWTNTCCSHPLHGMSPSEVDKQAQVEKGQVPGVINAAVRKLKHELGIDCEASGIKNEDFKFLTRLHYWAVDTVTHGKKAPWGEHEVDYVLFLTVDSSTLTLAPNPEEVSGVKWVSKSELITGMKTGLWSPWFRLIVNKWLLPTGGWWDDLDVTMTTDKFCDYTSVHKFDPPEEHVGGAGDAQLPYLGSINKIEPVNKNAALKQGAYGKVKIHKESKISQLCRVSEVFSAVTLLYIKPLTSNLSSPAIANRFDKSSLDFCDHILGKVSRSFAAVIRQLPEQLLVETMIFYLVLRALDTVEDDMTAFPSNDVKIGHLLEFHKTALGDPNWSMTGVGEADEALLLEEFPKCHDVFKSLSPQSKRVIVDITQRMAAGMAEFVGKDLGQGTATLKEYDRYCHFVAGLVGEGLSRLFACSGLEKASLSAELHLSDQMGLFLQKTNIIRDYLEDYVDGRAFWPAEVWKKHSKSGDLGYFSHQGSEEVNRRSRECLNELVTNALELAPDCLAYLGLLQCQEIFRFCAIPQVMAIATLDKVFNNLDVFTGVVKIRKGLSCTLLLNTNAKFEVKATFARFAKSIMSQATKSDPSYSRTIKACENILEICEPEGANLPPSSIISVLNFLAPTALAACAYDLFNSARSEKWGDGVMLPRLDDTEDVALLGVAFGCIIYLLAFGALNFVLGNIKAEKEEAKISGGRMSRSTSVKTLTPAIVLSGSSSFE</sequence>
<keyword evidence="6" id="KW-0414">Isoprene biosynthesis</keyword>
<dbReference type="GO" id="GO:0008299">
    <property type="term" value="P:isoprenoid biosynthetic process"/>
    <property type="evidence" value="ECO:0007669"/>
    <property type="project" value="UniProtKB-KW"/>
</dbReference>
<evidence type="ECO:0000256" key="3">
    <source>
        <dbReference type="ARBA" id="ARBA00006251"/>
    </source>
</evidence>
<comment type="similarity">
    <text evidence="4">Belongs to the IPP isomerase type 1 family.</text>
</comment>
<keyword evidence="8" id="KW-1133">Transmembrane helix</keyword>
<dbReference type="SFLD" id="SFLDG01018">
    <property type="entry name" value="Squalene/Phytoene_Synthase_Lik"/>
    <property type="match status" value="1"/>
</dbReference>
<dbReference type="NCBIfam" id="TIGR01559">
    <property type="entry name" value="squal_synth"/>
    <property type="match status" value="1"/>
</dbReference>
<name>A0A9W6ZLL8_9STRA</name>
<gene>
    <name evidence="10" type="ORF">TrRE_jg6539</name>
</gene>
<dbReference type="PANTHER" id="PTHR11626:SF2">
    <property type="entry name" value="SQUALENE SYNTHASE"/>
    <property type="match status" value="1"/>
</dbReference>
<dbReference type="InterPro" id="IPR006449">
    <property type="entry name" value="Squal_synth-like"/>
</dbReference>
<dbReference type="PROSITE" id="PS01045">
    <property type="entry name" value="SQUALEN_PHYTOEN_SYN_2"/>
    <property type="match status" value="1"/>
</dbReference>
<keyword evidence="7" id="KW-0413">Isomerase</keyword>
<dbReference type="PROSITE" id="PS01044">
    <property type="entry name" value="SQUALEN_PHYTOEN_SYN_1"/>
    <property type="match status" value="1"/>
</dbReference>
<evidence type="ECO:0000313" key="11">
    <source>
        <dbReference type="Proteomes" id="UP001165082"/>
    </source>
</evidence>
<dbReference type="CDD" id="cd02885">
    <property type="entry name" value="NUDIX_IPP_Isomerase"/>
    <property type="match status" value="1"/>
</dbReference>
<accession>A0A9W6ZLL8</accession>
<dbReference type="SUPFAM" id="SSF55811">
    <property type="entry name" value="Nudix"/>
    <property type="match status" value="1"/>
</dbReference>
<dbReference type="InterPro" id="IPR015797">
    <property type="entry name" value="NUDIX_hydrolase-like_dom_sf"/>
</dbReference>
<dbReference type="CDD" id="cd00683">
    <property type="entry name" value="Trans_IPPS_HH"/>
    <property type="match status" value="1"/>
</dbReference>
<dbReference type="InterPro" id="IPR044844">
    <property type="entry name" value="Trans_IPPS_euk-type"/>
</dbReference>
<proteinExistence type="inferred from homology"/>
<dbReference type="EMBL" id="BRXZ01002014">
    <property type="protein sequence ID" value="GMH52225.1"/>
    <property type="molecule type" value="Genomic_DNA"/>
</dbReference>
<dbReference type="GO" id="GO:0004452">
    <property type="term" value="F:isopentenyl-diphosphate delta-isomerase activity"/>
    <property type="evidence" value="ECO:0007669"/>
    <property type="project" value="InterPro"/>
</dbReference>
<dbReference type="InterPro" id="IPR011876">
    <property type="entry name" value="IsopentenylPP_isomerase_typ1"/>
</dbReference>
<keyword evidence="8" id="KW-0812">Transmembrane</keyword>
<feature type="domain" description="Nudix hydrolase" evidence="9">
    <location>
        <begin position="49"/>
        <end position="216"/>
    </location>
</feature>
<dbReference type="PROSITE" id="PS51462">
    <property type="entry name" value="NUDIX"/>
    <property type="match status" value="1"/>
</dbReference>
<dbReference type="SFLD" id="SFLDS00005">
    <property type="entry name" value="Isoprenoid_Synthase_Type_I"/>
    <property type="match status" value="1"/>
</dbReference>